<dbReference type="InterPro" id="IPR003594">
    <property type="entry name" value="HATPase_dom"/>
</dbReference>
<evidence type="ECO:0000256" key="4">
    <source>
        <dbReference type="ARBA" id="ARBA00022679"/>
    </source>
</evidence>
<dbReference type="PANTHER" id="PTHR43065:SF42">
    <property type="entry name" value="TWO-COMPONENT SENSOR PPRA"/>
    <property type="match status" value="1"/>
</dbReference>
<dbReference type="SUPFAM" id="SSF47384">
    <property type="entry name" value="Homodimeric domain of signal transducing histidine kinase"/>
    <property type="match status" value="1"/>
</dbReference>
<dbReference type="SUPFAM" id="SSF52172">
    <property type="entry name" value="CheY-like"/>
    <property type="match status" value="1"/>
</dbReference>
<dbReference type="EC" id="2.7.13.3" evidence="2"/>
<dbReference type="InterPro" id="IPR036890">
    <property type="entry name" value="HATPase_C_sf"/>
</dbReference>
<dbReference type="KEGG" id="pfer:IRI77_18780"/>
<dbReference type="InterPro" id="IPR004358">
    <property type="entry name" value="Sig_transdc_His_kin-like_C"/>
</dbReference>
<feature type="domain" description="PAC" evidence="14">
    <location>
        <begin position="543"/>
        <end position="596"/>
    </location>
</feature>
<dbReference type="CDD" id="cd00082">
    <property type="entry name" value="HisKA"/>
    <property type="match status" value="1"/>
</dbReference>
<dbReference type="PANTHER" id="PTHR43065">
    <property type="entry name" value="SENSOR HISTIDINE KINASE"/>
    <property type="match status" value="1"/>
</dbReference>
<gene>
    <name evidence="15" type="ORF">IRI77_18780</name>
</gene>
<comment type="catalytic activity">
    <reaction evidence="1">
        <text>ATP + protein L-histidine = ADP + protein N-phospho-L-histidine.</text>
        <dbReference type="EC" id="2.7.13.3"/>
    </reaction>
</comment>
<feature type="transmembrane region" description="Helical" evidence="10">
    <location>
        <begin position="12"/>
        <end position="33"/>
    </location>
</feature>
<dbReference type="Pfam" id="PF00989">
    <property type="entry name" value="PAS"/>
    <property type="match status" value="1"/>
</dbReference>
<evidence type="ECO:0000256" key="8">
    <source>
        <dbReference type="ARBA" id="ARBA00023012"/>
    </source>
</evidence>
<keyword evidence="3 9" id="KW-0597">Phosphoprotein</keyword>
<dbReference type="Pfam" id="PF00072">
    <property type="entry name" value="Response_reg"/>
    <property type="match status" value="1"/>
</dbReference>
<organism evidence="15 16">
    <name type="scientific">Paludibaculum fermentans</name>
    <dbReference type="NCBI Taxonomy" id="1473598"/>
    <lineage>
        <taxon>Bacteria</taxon>
        <taxon>Pseudomonadati</taxon>
        <taxon>Acidobacteriota</taxon>
        <taxon>Terriglobia</taxon>
        <taxon>Bryobacterales</taxon>
        <taxon>Bryobacteraceae</taxon>
        <taxon>Paludibaculum</taxon>
    </lineage>
</organism>
<dbReference type="Gene3D" id="3.30.450.20">
    <property type="entry name" value="PAS domain"/>
    <property type="match status" value="2"/>
</dbReference>
<evidence type="ECO:0000259" key="13">
    <source>
        <dbReference type="PROSITE" id="PS50112"/>
    </source>
</evidence>
<dbReference type="PROSITE" id="PS50110">
    <property type="entry name" value="RESPONSE_REGULATORY"/>
    <property type="match status" value="1"/>
</dbReference>
<dbReference type="InterPro" id="IPR000700">
    <property type="entry name" value="PAS-assoc_C"/>
</dbReference>
<dbReference type="SMART" id="SM00448">
    <property type="entry name" value="REC"/>
    <property type="match status" value="1"/>
</dbReference>
<dbReference type="GO" id="GO:0006355">
    <property type="term" value="P:regulation of DNA-templated transcription"/>
    <property type="evidence" value="ECO:0007669"/>
    <property type="project" value="InterPro"/>
</dbReference>
<dbReference type="Pfam" id="PF08447">
    <property type="entry name" value="PAS_3"/>
    <property type="match status" value="1"/>
</dbReference>
<dbReference type="GO" id="GO:0000155">
    <property type="term" value="F:phosphorelay sensor kinase activity"/>
    <property type="evidence" value="ECO:0007669"/>
    <property type="project" value="InterPro"/>
</dbReference>
<keyword evidence="4" id="KW-0808">Transferase</keyword>
<feature type="domain" description="PAS" evidence="13">
    <location>
        <begin position="467"/>
        <end position="539"/>
    </location>
</feature>
<dbReference type="RefSeq" id="WP_194446574.1">
    <property type="nucleotide sequence ID" value="NZ_CP063849.1"/>
</dbReference>
<dbReference type="SMART" id="SM00091">
    <property type="entry name" value="PAS"/>
    <property type="match status" value="2"/>
</dbReference>
<protein>
    <recommendedName>
        <fullName evidence="2">histidine kinase</fullName>
        <ecNumber evidence="2">2.7.13.3</ecNumber>
    </recommendedName>
</protein>
<evidence type="ECO:0000256" key="3">
    <source>
        <dbReference type="ARBA" id="ARBA00022553"/>
    </source>
</evidence>
<dbReference type="Proteomes" id="UP000593892">
    <property type="component" value="Chromosome"/>
</dbReference>
<evidence type="ECO:0000256" key="6">
    <source>
        <dbReference type="ARBA" id="ARBA00022777"/>
    </source>
</evidence>
<feature type="domain" description="Histidine kinase" evidence="11">
    <location>
        <begin position="609"/>
        <end position="832"/>
    </location>
</feature>
<keyword evidence="10" id="KW-0812">Transmembrane</keyword>
<evidence type="ECO:0000259" key="12">
    <source>
        <dbReference type="PROSITE" id="PS50110"/>
    </source>
</evidence>
<dbReference type="InterPro" id="IPR036097">
    <property type="entry name" value="HisK_dim/P_sf"/>
</dbReference>
<reference evidence="15 16" key="1">
    <citation type="submission" date="2020-10" db="EMBL/GenBank/DDBJ databases">
        <title>Complete genome sequence of Paludibaculum fermentans P105T, a facultatively anaerobic acidobacterium capable of dissimilatory Fe(III) reduction.</title>
        <authorList>
            <person name="Dedysh S.N."/>
            <person name="Beletsky A.V."/>
            <person name="Kulichevskaya I.S."/>
            <person name="Mardanov A.V."/>
            <person name="Ravin N.V."/>
        </authorList>
    </citation>
    <scope>NUCLEOTIDE SEQUENCE [LARGE SCALE GENOMIC DNA]</scope>
    <source>
        <strain evidence="15 16">P105</strain>
    </source>
</reference>
<dbReference type="SUPFAM" id="SSF55785">
    <property type="entry name" value="PYP-like sensor domain (PAS domain)"/>
    <property type="match status" value="2"/>
</dbReference>
<dbReference type="CDD" id="cd18774">
    <property type="entry name" value="PDC2_HK_sensor"/>
    <property type="match status" value="1"/>
</dbReference>
<feature type="domain" description="PAC" evidence="14">
    <location>
        <begin position="414"/>
        <end position="466"/>
    </location>
</feature>
<dbReference type="Pfam" id="PF02518">
    <property type="entry name" value="HATPase_c"/>
    <property type="match status" value="1"/>
</dbReference>
<dbReference type="NCBIfam" id="TIGR00229">
    <property type="entry name" value="sensory_box"/>
    <property type="match status" value="2"/>
</dbReference>
<keyword evidence="10" id="KW-1133">Transmembrane helix</keyword>
<dbReference type="InterPro" id="IPR001610">
    <property type="entry name" value="PAC"/>
</dbReference>
<dbReference type="EMBL" id="CP063849">
    <property type="protein sequence ID" value="QOY84904.1"/>
    <property type="molecule type" value="Genomic_DNA"/>
</dbReference>
<dbReference type="PROSITE" id="PS50113">
    <property type="entry name" value="PAC"/>
    <property type="match status" value="2"/>
</dbReference>
<sequence>MPSNPHGASGSIRLSLILGGLILGIGATGYYYYATSRAEIRREVAGDLTSIAKEKATLISTWRGERIADASAAAAAAVLMPAVLNLLDGRATTADRASITTWMDALRGTYGYTHLAVADLTGHPLLQVGQTEASRTQFAAAANEAASSQAPVFRDFDASEKLQAPHVGVSAALRPVPGGEARGILLLEVDPETRLIPLIQIWPTSSPTAEAVLLRHEGTEVVLLTELRHQPGSKMLRTQVERFTGRNVRAVAGVPGTGEIFDYRGVPVVAAWRVVPGTNWIVGSKVDAAEVFAPLNNQARLLGLMLAALVLAVATTGIVIWRNQQAAHYEQQLESAKALRSATELLHAIVDSAPTAIMTLDPERVVTSWNRAAERVFGWSAEEIVGRQVPIVPAESEAAFRAQFQRVIDGETMERREVRRRRKDGTEIPLELTAAPLRSADGSTRGAVALLLDLSAQKQAEGSLQEIEDRWQFAVEGAEEGVWDWNVASGQVYYSRRWKEILGYLDDEISDSLEEWLSRIHPDDAERNLEAVQRHFRKEAPAYLFEYRARRKDGRYVWLVGRGKVIAWGEDGHPRRFVGTMVEVTQRKELEERLRQAQKMESVGRLAGGVAHDFNNHLTVIEGYSELLLAQLPPDSPYFTQVSEIRNAGQRAGMLTRQLLSFSRQQSPETRPLNLNEVIKDLEKMLRRLIRSDIELSTVLAPDVQTVRADPTQMQQVLMNLVVNARDALKDGGKLIIESSNVHLTDAYSAGQQPVKPGPYVLLTVSDTGCGMDEATVRQIFEPFFTTKGSGEGTGLGLCTVYSIVQQLGGWIWVYSEPGKGSTFKVYLPADGRPEQPDERAERPADALGTETILIAEDHDQVRAFSESVLRGLGYEVLTARDGEEALRVAAEHTGPLHLLLTDVAMPRMNGRDLARNLAAKKPGLKVLYISGYTANVIAQQDVVDEGLEFLPKPFTPDQLGEKVRSILGPPPEAK</sequence>
<keyword evidence="6" id="KW-0418">Kinase</keyword>
<evidence type="ECO:0000256" key="7">
    <source>
        <dbReference type="ARBA" id="ARBA00022840"/>
    </source>
</evidence>
<dbReference type="AlphaFoldDB" id="A0A7S7NJV6"/>
<dbReference type="SMART" id="SM00388">
    <property type="entry name" value="HisKA"/>
    <property type="match status" value="1"/>
</dbReference>
<dbReference type="InterPro" id="IPR005467">
    <property type="entry name" value="His_kinase_dom"/>
</dbReference>
<evidence type="ECO:0000313" key="15">
    <source>
        <dbReference type="EMBL" id="QOY84904.1"/>
    </source>
</evidence>
<dbReference type="Pfam" id="PF00512">
    <property type="entry name" value="HisKA"/>
    <property type="match status" value="1"/>
</dbReference>
<name>A0A7S7NJV6_PALFE</name>
<evidence type="ECO:0000256" key="2">
    <source>
        <dbReference type="ARBA" id="ARBA00012438"/>
    </source>
</evidence>
<dbReference type="InterPro" id="IPR003661">
    <property type="entry name" value="HisK_dim/P_dom"/>
</dbReference>
<keyword evidence="10" id="KW-0472">Membrane</keyword>
<dbReference type="InterPro" id="IPR001789">
    <property type="entry name" value="Sig_transdc_resp-reg_receiver"/>
</dbReference>
<evidence type="ECO:0000259" key="14">
    <source>
        <dbReference type="PROSITE" id="PS50113"/>
    </source>
</evidence>
<dbReference type="PRINTS" id="PR00344">
    <property type="entry name" value="BCTRLSENSOR"/>
</dbReference>
<accession>A0A7S7NJV6</accession>
<dbReference type="SMART" id="SM00086">
    <property type="entry name" value="PAC"/>
    <property type="match status" value="2"/>
</dbReference>
<keyword evidence="8" id="KW-0902">Two-component regulatory system</keyword>
<proteinExistence type="predicted"/>
<evidence type="ECO:0000256" key="5">
    <source>
        <dbReference type="ARBA" id="ARBA00022741"/>
    </source>
</evidence>
<dbReference type="SMART" id="SM00387">
    <property type="entry name" value="HATPase_c"/>
    <property type="match status" value="1"/>
</dbReference>
<dbReference type="InterPro" id="IPR035965">
    <property type="entry name" value="PAS-like_dom_sf"/>
</dbReference>
<feature type="modified residue" description="4-aspartylphosphate" evidence="9">
    <location>
        <position position="903"/>
    </location>
</feature>
<dbReference type="Gene3D" id="3.30.565.10">
    <property type="entry name" value="Histidine kinase-like ATPase, C-terminal domain"/>
    <property type="match status" value="1"/>
</dbReference>
<evidence type="ECO:0000259" key="11">
    <source>
        <dbReference type="PROSITE" id="PS50109"/>
    </source>
</evidence>
<keyword evidence="7" id="KW-0067">ATP-binding</keyword>
<dbReference type="PROSITE" id="PS50109">
    <property type="entry name" value="HIS_KIN"/>
    <property type="match status" value="1"/>
</dbReference>
<dbReference type="Gene3D" id="1.10.287.130">
    <property type="match status" value="1"/>
</dbReference>
<evidence type="ECO:0000256" key="10">
    <source>
        <dbReference type="SAM" id="Phobius"/>
    </source>
</evidence>
<evidence type="ECO:0000256" key="1">
    <source>
        <dbReference type="ARBA" id="ARBA00000085"/>
    </source>
</evidence>
<dbReference type="InterPro" id="IPR000014">
    <property type="entry name" value="PAS"/>
</dbReference>
<keyword evidence="16" id="KW-1185">Reference proteome</keyword>
<feature type="domain" description="Response regulatory" evidence="12">
    <location>
        <begin position="852"/>
        <end position="968"/>
    </location>
</feature>
<dbReference type="CDD" id="cd00130">
    <property type="entry name" value="PAS"/>
    <property type="match status" value="2"/>
</dbReference>
<evidence type="ECO:0000313" key="16">
    <source>
        <dbReference type="Proteomes" id="UP000593892"/>
    </source>
</evidence>
<dbReference type="Gene3D" id="3.40.50.2300">
    <property type="match status" value="1"/>
</dbReference>
<feature type="transmembrane region" description="Helical" evidence="10">
    <location>
        <begin position="301"/>
        <end position="321"/>
    </location>
</feature>
<evidence type="ECO:0000256" key="9">
    <source>
        <dbReference type="PROSITE-ProRule" id="PRU00169"/>
    </source>
</evidence>
<feature type="domain" description="PAS" evidence="13">
    <location>
        <begin position="342"/>
        <end position="411"/>
    </location>
</feature>
<dbReference type="InterPro" id="IPR013767">
    <property type="entry name" value="PAS_fold"/>
</dbReference>
<dbReference type="SUPFAM" id="SSF55874">
    <property type="entry name" value="ATPase domain of HSP90 chaperone/DNA topoisomerase II/histidine kinase"/>
    <property type="match status" value="1"/>
</dbReference>
<keyword evidence="5" id="KW-0547">Nucleotide-binding</keyword>
<dbReference type="InterPro" id="IPR011006">
    <property type="entry name" value="CheY-like_superfamily"/>
</dbReference>
<dbReference type="PROSITE" id="PS50112">
    <property type="entry name" value="PAS"/>
    <property type="match status" value="2"/>
</dbReference>
<dbReference type="InterPro" id="IPR013655">
    <property type="entry name" value="PAS_fold_3"/>
</dbReference>
<dbReference type="GO" id="GO:0005524">
    <property type="term" value="F:ATP binding"/>
    <property type="evidence" value="ECO:0007669"/>
    <property type="project" value="UniProtKB-KW"/>
</dbReference>